<name>A0ABQ3BMN8_9ACTN</name>
<sequence>MSTPTEQTALARRWRAQLNMGTAEAPDWMTMMGVTDFKPPAPDPNIEDSSDYESGGWNGNTKTAQGWELTFTINRKTNDQVKVYHPTHEKLRAAAYAFGSGSVAHMRWFDREGFPEAYEGKGIVKWEPSGGEHTALEQVEITVTGDGALSLIDNPLA</sequence>
<gene>
    <name evidence="2" type="ORF">GCM10010328_28150</name>
</gene>
<protein>
    <recommendedName>
        <fullName evidence="4">Phage tail protein</fullName>
    </recommendedName>
</protein>
<evidence type="ECO:0000313" key="3">
    <source>
        <dbReference type="Proteomes" id="UP000624183"/>
    </source>
</evidence>
<dbReference type="NCBIfam" id="NF047353">
    <property type="entry name" value="tube_lmo2291"/>
    <property type="match status" value="1"/>
</dbReference>
<accession>A0ABQ3BMN8</accession>
<evidence type="ECO:0008006" key="4">
    <source>
        <dbReference type="Google" id="ProtNLM"/>
    </source>
</evidence>
<organism evidence="2 3">
    <name type="scientific">Streptomyces rubiginosohelvolus</name>
    <dbReference type="NCBI Taxonomy" id="67362"/>
    <lineage>
        <taxon>Bacteria</taxon>
        <taxon>Bacillati</taxon>
        <taxon>Actinomycetota</taxon>
        <taxon>Actinomycetes</taxon>
        <taxon>Kitasatosporales</taxon>
        <taxon>Streptomycetaceae</taxon>
        <taxon>Streptomyces</taxon>
    </lineage>
</organism>
<dbReference type="EMBL" id="BMUW01000004">
    <property type="protein sequence ID" value="GGZ51823.1"/>
    <property type="molecule type" value="Genomic_DNA"/>
</dbReference>
<reference evidence="3" key="1">
    <citation type="journal article" date="2019" name="Int. J. Syst. Evol. Microbiol.">
        <title>The Global Catalogue of Microorganisms (GCM) 10K type strain sequencing project: providing services to taxonomists for standard genome sequencing and annotation.</title>
        <authorList>
            <consortium name="The Broad Institute Genomics Platform"/>
            <consortium name="The Broad Institute Genome Sequencing Center for Infectious Disease"/>
            <person name="Wu L."/>
            <person name="Ma J."/>
        </authorList>
    </citation>
    <scope>NUCLEOTIDE SEQUENCE [LARGE SCALE GENOMIC DNA]</scope>
    <source>
        <strain evidence="3">JCM 4602</strain>
    </source>
</reference>
<evidence type="ECO:0000313" key="2">
    <source>
        <dbReference type="EMBL" id="GGZ51823.1"/>
    </source>
</evidence>
<keyword evidence="3" id="KW-1185">Reference proteome</keyword>
<comment type="caution">
    <text evidence="2">The sequence shown here is derived from an EMBL/GenBank/DDBJ whole genome shotgun (WGS) entry which is preliminary data.</text>
</comment>
<dbReference type="Proteomes" id="UP000624183">
    <property type="component" value="Unassembled WGS sequence"/>
</dbReference>
<evidence type="ECO:0000256" key="1">
    <source>
        <dbReference type="SAM" id="MobiDB-lite"/>
    </source>
</evidence>
<feature type="region of interest" description="Disordered" evidence="1">
    <location>
        <begin position="39"/>
        <end position="59"/>
    </location>
</feature>
<proteinExistence type="predicted"/>